<accession>A0A8J5KAD3</accession>
<name>A0A8J5KAD3_ZINOF</name>
<dbReference type="InterPro" id="IPR019734">
    <property type="entry name" value="TPR_rpt"/>
</dbReference>
<dbReference type="Proteomes" id="UP000734854">
    <property type="component" value="Unassembled WGS sequence"/>
</dbReference>
<dbReference type="SUPFAM" id="SSF48452">
    <property type="entry name" value="TPR-like"/>
    <property type="match status" value="1"/>
</dbReference>
<dbReference type="SMART" id="SM00028">
    <property type="entry name" value="TPR"/>
    <property type="match status" value="3"/>
</dbReference>
<keyword evidence="1" id="KW-0802">TPR repeat</keyword>
<organism evidence="2 3">
    <name type="scientific">Zingiber officinale</name>
    <name type="common">Ginger</name>
    <name type="synonym">Amomum zingiber</name>
    <dbReference type="NCBI Taxonomy" id="94328"/>
    <lineage>
        <taxon>Eukaryota</taxon>
        <taxon>Viridiplantae</taxon>
        <taxon>Streptophyta</taxon>
        <taxon>Embryophyta</taxon>
        <taxon>Tracheophyta</taxon>
        <taxon>Spermatophyta</taxon>
        <taxon>Magnoliopsida</taxon>
        <taxon>Liliopsida</taxon>
        <taxon>Zingiberales</taxon>
        <taxon>Zingiberaceae</taxon>
        <taxon>Zingiber</taxon>
    </lineage>
</organism>
<dbReference type="PROSITE" id="PS50005">
    <property type="entry name" value="TPR"/>
    <property type="match status" value="1"/>
</dbReference>
<dbReference type="EMBL" id="JACMSC010000016">
    <property type="protein sequence ID" value="KAG6481050.1"/>
    <property type="molecule type" value="Genomic_DNA"/>
</dbReference>
<dbReference type="Gene3D" id="1.25.40.10">
    <property type="entry name" value="Tetratricopeptide repeat domain"/>
    <property type="match status" value="1"/>
</dbReference>
<evidence type="ECO:0000313" key="3">
    <source>
        <dbReference type="Proteomes" id="UP000734854"/>
    </source>
</evidence>
<comment type="caution">
    <text evidence="2">The sequence shown here is derived from an EMBL/GenBank/DDBJ whole genome shotgun (WGS) entry which is preliminary data.</text>
</comment>
<proteinExistence type="predicted"/>
<dbReference type="InterPro" id="IPR044517">
    <property type="entry name" value="PHOX1-4"/>
</dbReference>
<keyword evidence="3" id="KW-1185">Reference proteome</keyword>
<dbReference type="AlphaFoldDB" id="A0A8J5KAD3"/>
<feature type="repeat" description="TPR" evidence="1">
    <location>
        <begin position="223"/>
        <end position="256"/>
    </location>
</feature>
<evidence type="ECO:0000313" key="2">
    <source>
        <dbReference type="EMBL" id="KAG6481050.1"/>
    </source>
</evidence>
<reference evidence="2 3" key="1">
    <citation type="submission" date="2020-08" db="EMBL/GenBank/DDBJ databases">
        <title>Plant Genome Project.</title>
        <authorList>
            <person name="Zhang R.-G."/>
        </authorList>
    </citation>
    <scope>NUCLEOTIDE SEQUENCE [LARGE SCALE GENOMIC DNA]</scope>
    <source>
        <tissue evidence="2">Rhizome</tissue>
    </source>
</reference>
<gene>
    <name evidence="2" type="ORF">ZIOFF_057642</name>
</gene>
<evidence type="ECO:0000256" key="1">
    <source>
        <dbReference type="PROSITE-ProRule" id="PRU00339"/>
    </source>
</evidence>
<dbReference type="PANTHER" id="PTHR46183:SF4">
    <property type="entry name" value="PROTEIN PHOX4"/>
    <property type="match status" value="1"/>
</dbReference>
<dbReference type="PANTHER" id="PTHR46183">
    <property type="entry name" value="PROTEIN CLMP1"/>
    <property type="match status" value="1"/>
</dbReference>
<sequence>MRWWDPLLKCGSHHPNVRGWDSACTGRIELTPYLGIVAPVVQLGDGGELSIAAKVNRSTWDGPGGIHSPVATEFRPGGLSNLRPMPSRMTHGVMVESFRASTRHGGPLHLVSNLCPFSRKGNSNLLGPERFRLFEFRRRETGILVAGVSGVDETRNRSLGSDKFPFSYQNDLRIEYCKMEMNKPGLKDRSASVRLRVSGPKKSRSFNRSATFVNEDTTIFIEMAQDKKEGNKLFQRREYEDALLKYEKAIKLLPKNHIGVAYVRSNMAASCMQMNPEDYHQAINECNLAPEVVPNYSKALVKRAKCFEALDMLDLACEDADLVLRLEPNNIAALEISERMKKEIKEMTTMFDDRAIVVVDEKHVQAKEEFMKSMKLLFGEDIRYAQVPANCAMLQLREIICIALWEECLMTAMDKFTLAKASSTDIAVMVKSHCANETTQECKKSILKEIRLGFKIDEIVQAWNEMYDAKRWPSGVSSSRLEPLLHRQTSKLHQMLEHWSAYDI</sequence>
<dbReference type="InterPro" id="IPR011990">
    <property type="entry name" value="TPR-like_helical_dom_sf"/>
</dbReference>
<protein>
    <submittedName>
        <fullName evidence="2">Uncharacterized protein</fullName>
    </submittedName>
</protein>